<comment type="caution">
    <text evidence="4">The sequence shown here is derived from an EMBL/GenBank/DDBJ whole genome shotgun (WGS) entry which is preliminary data.</text>
</comment>
<dbReference type="InterPro" id="IPR016181">
    <property type="entry name" value="Acyl_CoA_acyltransferase"/>
</dbReference>
<keyword evidence="1 4" id="KW-0808">Transferase</keyword>
<dbReference type="AlphaFoldDB" id="R1F4F5"/>
<proteinExistence type="predicted"/>
<name>R1F4F5_9GAMM</name>
<dbReference type="PANTHER" id="PTHR43877:SF1">
    <property type="entry name" value="ACETYLTRANSFERASE"/>
    <property type="match status" value="1"/>
</dbReference>
<dbReference type="CDD" id="cd04301">
    <property type="entry name" value="NAT_SF"/>
    <property type="match status" value="1"/>
</dbReference>
<dbReference type="OrthoDB" id="4966223at2"/>
<evidence type="ECO:0000313" key="5">
    <source>
        <dbReference type="Proteomes" id="UP000013526"/>
    </source>
</evidence>
<evidence type="ECO:0000313" key="4">
    <source>
        <dbReference type="EMBL" id="EOD54773.1"/>
    </source>
</evidence>
<dbReference type="EMBL" id="AQGQ01000083">
    <property type="protein sequence ID" value="EOD54773.1"/>
    <property type="molecule type" value="Genomic_DNA"/>
</dbReference>
<dbReference type="PROSITE" id="PS51186">
    <property type="entry name" value="GNAT"/>
    <property type="match status" value="1"/>
</dbReference>
<evidence type="ECO:0000259" key="3">
    <source>
        <dbReference type="PROSITE" id="PS51186"/>
    </source>
</evidence>
<evidence type="ECO:0000256" key="2">
    <source>
        <dbReference type="ARBA" id="ARBA00023315"/>
    </source>
</evidence>
<accession>R1F4F5</accession>
<gene>
    <name evidence="4" type="ORF">G113_12619</name>
</gene>
<protein>
    <submittedName>
        <fullName evidence="4">GNAT family acetyltransferase</fullName>
    </submittedName>
</protein>
<dbReference type="InterPro" id="IPR050832">
    <property type="entry name" value="Bact_Acetyltransf"/>
</dbReference>
<organism evidence="4 5">
    <name type="scientific">Aeromonas molluscorum 848</name>
    <dbReference type="NCBI Taxonomy" id="1268236"/>
    <lineage>
        <taxon>Bacteria</taxon>
        <taxon>Pseudomonadati</taxon>
        <taxon>Pseudomonadota</taxon>
        <taxon>Gammaproteobacteria</taxon>
        <taxon>Aeromonadales</taxon>
        <taxon>Aeromonadaceae</taxon>
        <taxon>Aeromonas</taxon>
    </lineage>
</organism>
<feature type="domain" description="N-acetyltransferase" evidence="3">
    <location>
        <begin position="1"/>
        <end position="155"/>
    </location>
</feature>
<dbReference type="InterPro" id="IPR000182">
    <property type="entry name" value="GNAT_dom"/>
</dbReference>
<dbReference type="GO" id="GO:0016747">
    <property type="term" value="F:acyltransferase activity, transferring groups other than amino-acyl groups"/>
    <property type="evidence" value="ECO:0007669"/>
    <property type="project" value="InterPro"/>
</dbReference>
<evidence type="ECO:0000256" key="1">
    <source>
        <dbReference type="ARBA" id="ARBA00022679"/>
    </source>
</evidence>
<dbReference type="SUPFAM" id="SSF55729">
    <property type="entry name" value="Acyl-CoA N-acyltransferases (Nat)"/>
    <property type="match status" value="1"/>
</dbReference>
<dbReference type="PANTHER" id="PTHR43877">
    <property type="entry name" value="AMINOALKYLPHOSPHONATE N-ACETYLTRANSFERASE-RELATED-RELATED"/>
    <property type="match status" value="1"/>
</dbReference>
<reference evidence="4 5" key="1">
    <citation type="journal article" date="2013" name="Genome Announc.">
        <title>Draft Genome Sequence of Aeromonas molluscorum Strain 848TT, Isolated from Bivalve Molluscs.</title>
        <authorList>
            <person name="Spataro N."/>
            <person name="Farfan M."/>
            <person name="Albarral V."/>
            <person name="Sanglas A."/>
            <person name="Loren J.G."/>
            <person name="Fuste M.C."/>
            <person name="Bosch E."/>
        </authorList>
    </citation>
    <scope>NUCLEOTIDE SEQUENCE [LARGE SCALE GENOMIC DNA]</scope>
    <source>
        <strain evidence="4 5">848</strain>
    </source>
</reference>
<dbReference type="PATRIC" id="fig|1268236.3.peg.2485"/>
<keyword evidence="5" id="KW-1185">Reference proteome</keyword>
<keyword evidence="2" id="KW-0012">Acyltransferase</keyword>
<dbReference type="Pfam" id="PF00583">
    <property type="entry name" value="Acetyltransf_1"/>
    <property type="match status" value="1"/>
</dbReference>
<dbReference type="Gene3D" id="3.40.630.30">
    <property type="match status" value="1"/>
</dbReference>
<dbReference type="Proteomes" id="UP000013526">
    <property type="component" value="Unassembled WGS sequence"/>
</dbReference>
<dbReference type="RefSeq" id="WP_005902508.1">
    <property type="nucleotide sequence ID" value="NZ_AQGQ01000083.1"/>
</dbReference>
<sequence length="155" mass="17018">MRVRQATLADIPALVALRMALFVELGEALGGQEEALHQASVDYFSRAMAEGRLISWVAEDEEAAGGLLAVGSLTLFERPPYPGNLAGREAYLLNMYTRPAWRKWGLASQLLDAMTAYADQRGLGKLWLHASDTGRPIYERAGFVGHPGYLEREPG</sequence>